<reference evidence="1 2" key="1">
    <citation type="submission" date="2018-12" db="EMBL/GenBank/DDBJ databases">
        <title>Genome sequence from the cellulolytic species, Caldicellulosiruptor changbaiensis.</title>
        <authorList>
            <person name="Blumer-Schuette S.E."/>
            <person name="Mendoza C."/>
        </authorList>
    </citation>
    <scope>NUCLEOTIDE SEQUENCE [LARGE SCALE GENOMIC DNA]</scope>
    <source>
        <strain evidence="1 2">CBS-Z</strain>
    </source>
</reference>
<evidence type="ECO:0000313" key="2">
    <source>
        <dbReference type="Proteomes" id="UP000282930"/>
    </source>
</evidence>
<dbReference type="AlphaFoldDB" id="A0A3T0D2U2"/>
<sequence>MEKIDINYDSESQYVLLRIQREIFEEIRKLLGDDVILAYDEEKKEAIIFKKPESFTEELIKIGSKIWGDINAEEYINQERNSWENFSNF</sequence>
<dbReference type="RefSeq" id="WP_127351033.1">
    <property type="nucleotide sequence ID" value="NZ_CP034791.1"/>
</dbReference>
<gene>
    <name evidence="1" type="ORF">ELD05_01170</name>
</gene>
<accession>A0A3T0D2U2</accession>
<keyword evidence="2" id="KW-1185">Reference proteome</keyword>
<organism evidence="1 2">
    <name type="scientific">Caldicellulosiruptor changbaiensis</name>
    <dbReference type="NCBI Taxonomy" id="1222016"/>
    <lineage>
        <taxon>Bacteria</taxon>
        <taxon>Bacillati</taxon>
        <taxon>Bacillota</taxon>
        <taxon>Bacillota incertae sedis</taxon>
        <taxon>Caldicellulosiruptorales</taxon>
        <taxon>Caldicellulosiruptoraceae</taxon>
        <taxon>Caldicellulosiruptor</taxon>
    </lineage>
</organism>
<dbReference type="KEGG" id="ccha:ELD05_01170"/>
<dbReference type="EMBL" id="CP034791">
    <property type="protein sequence ID" value="AZT89404.1"/>
    <property type="molecule type" value="Genomic_DNA"/>
</dbReference>
<dbReference type="Proteomes" id="UP000282930">
    <property type="component" value="Chromosome"/>
</dbReference>
<proteinExistence type="predicted"/>
<protein>
    <submittedName>
        <fullName evidence="1">Uncharacterized protein</fullName>
    </submittedName>
</protein>
<evidence type="ECO:0000313" key="1">
    <source>
        <dbReference type="EMBL" id="AZT89404.1"/>
    </source>
</evidence>
<name>A0A3T0D2U2_9FIRM</name>